<comment type="similarity">
    <text evidence="1">Belongs to the methyltransferase superfamily. NTM1 family.</text>
</comment>
<dbReference type="GO" id="GO:0005737">
    <property type="term" value="C:cytoplasm"/>
    <property type="evidence" value="ECO:0007669"/>
    <property type="project" value="TreeGrafter"/>
</dbReference>
<evidence type="ECO:0000256" key="7">
    <source>
        <dbReference type="ARBA" id="ARBA00043129"/>
    </source>
</evidence>
<keyword evidence="4 11" id="KW-0949">S-adenosyl-L-methionine</keyword>
<evidence type="ECO:0000256" key="11">
    <source>
        <dbReference type="PIRSR" id="PIRSR016958-1"/>
    </source>
</evidence>
<evidence type="ECO:0000256" key="3">
    <source>
        <dbReference type="ARBA" id="ARBA00022679"/>
    </source>
</evidence>
<keyword evidence="13" id="KW-1185">Reference proteome</keyword>
<dbReference type="Pfam" id="PF05891">
    <property type="entry name" value="Methyltransf_PK"/>
    <property type="match status" value="1"/>
</dbReference>
<dbReference type="Gene3D" id="3.40.50.150">
    <property type="entry name" value="Vaccinia Virus protein VP39"/>
    <property type="match status" value="1"/>
</dbReference>
<evidence type="ECO:0000256" key="8">
    <source>
        <dbReference type="ARBA" id="ARBA00047306"/>
    </source>
</evidence>
<dbReference type="EC" id="2.1.1.244" evidence="5"/>
<evidence type="ECO:0000256" key="5">
    <source>
        <dbReference type="ARBA" id="ARBA00039112"/>
    </source>
</evidence>
<dbReference type="GO" id="GO:0032259">
    <property type="term" value="P:methylation"/>
    <property type="evidence" value="ECO:0007669"/>
    <property type="project" value="UniProtKB-KW"/>
</dbReference>
<accession>A0A9P8VUA7</accession>
<dbReference type="InterPro" id="IPR029063">
    <property type="entry name" value="SAM-dependent_MTases_sf"/>
</dbReference>
<comment type="catalytic activity">
    <reaction evidence="10">
        <text>N-terminal L-alanyl-L-prolyl-L-lysyl-[protein] + 3 S-adenosyl-L-methionine = N-terminal N,N,N-trimethyl-L-alanyl-L-prolyl-L-lysyl-[protein] + 3 S-adenosyl-L-homocysteine + 3 H(+)</text>
        <dbReference type="Rhea" id="RHEA:54712"/>
        <dbReference type="Rhea" id="RHEA-COMP:13785"/>
        <dbReference type="Rhea" id="RHEA-COMP:13971"/>
        <dbReference type="ChEBI" id="CHEBI:15378"/>
        <dbReference type="ChEBI" id="CHEBI:57856"/>
        <dbReference type="ChEBI" id="CHEBI:59789"/>
        <dbReference type="ChEBI" id="CHEBI:138057"/>
        <dbReference type="ChEBI" id="CHEBI:138315"/>
        <dbReference type="EC" id="2.1.1.244"/>
    </reaction>
</comment>
<proteinExistence type="inferred from homology"/>
<name>A0A9P8VUA7_9HYPO</name>
<dbReference type="PANTHER" id="PTHR12753">
    <property type="entry name" value="AD-003 - RELATED"/>
    <property type="match status" value="1"/>
</dbReference>
<dbReference type="PANTHER" id="PTHR12753:SF0">
    <property type="entry name" value="ALPHA N-TERMINAL PROTEIN METHYLTRANSFERASE 1"/>
    <property type="match status" value="1"/>
</dbReference>
<comment type="caution">
    <text evidence="12">The sequence shown here is derived from an EMBL/GenBank/DDBJ whole genome shotgun (WGS) entry which is preliminary data.</text>
</comment>
<comment type="catalytic activity">
    <reaction evidence="9">
        <text>N-terminal L-prolyl-L-prolyl-L-lysyl-[protein] + 2 S-adenosyl-L-methionine = N-terminal N,N-dimethyl-L-prolyl-L-prolyl-L-lysyl-[protein] + 2 S-adenosyl-L-homocysteine + 2 H(+)</text>
        <dbReference type="Rhea" id="RHEA:54736"/>
        <dbReference type="Rhea" id="RHEA-COMP:13787"/>
        <dbReference type="Rhea" id="RHEA-COMP:13974"/>
        <dbReference type="ChEBI" id="CHEBI:15378"/>
        <dbReference type="ChEBI" id="CHEBI:57856"/>
        <dbReference type="ChEBI" id="CHEBI:59789"/>
        <dbReference type="ChEBI" id="CHEBI:138059"/>
        <dbReference type="ChEBI" id="CHEBI:138318"/>
        <dbReference type="EC" id="2.1.1.244"/>
    </reaction>
</comment>
<comment type="catalytic activity">
    <reaction evidence="8">
        <text>N-terminal L-seryl-L-prolyl-L-lysyl-[protein] + 3 S-adenosyl-L-methionine = N-terminal N,N,N-trimethyl-L-seryl-L-prolyl-L-lysyl-[protein] + 3 S-adenosyl-L-homocysteine + 3 H(+)</text>
        <dbReference type="Rhea" id="RHEA:54724"/>
        <dbReference type="Rhea" id="RHEA-COMP:13789"/>
        <dbReference type="Rhea" id="RHEA-COMP:13973"/>
        <dbReference type="ChEBI" id="CHEBI:15378"/>
        <dbReference type="ChEBI" id="CHEBI:57856"/>
        <dbReference type="ChEBI" id="CHEBI:59789"/>
        <dbReference type="ChEBI" id="CHEBI:138061"/>
        <dbReference type="ChEBI" id="CHEBI:138317"/>
        <dbReference type="EC" id="2.1.1.244"/>
    </reaction>
</comment>
<evidence type="ECO:0000256" key="9">
    <source>
        <dbReference type="ARBA" id="ARBA00047885"/>
    </source>
</evidence>
<dbReference type="GO" id="GO:0071885">
    <property type="term" value="F:N-terminal protein N-methyltransferase activity"/>
    <property type="evidence" value="ECO:0007669"/>
    <property type="project" value="UniProtKB-EC"/>
</dbReference>
<evidence type="ECO:0000256" key="10">
    <source>
        <dbReference type="ARBA" id="ARBA00048167"/>
    </source>
</evidence>
<protein>
    <recommendedName>
        <fullName evidence="6">Alpha N-terminal protein methyltransferase 1</fullName>
        <ecNumber evidence="5">2.1.1.244</ecNumber>
    </recommendedName>
    <alternativeName>
        <fullName evidence="7">X-Pro-Lys N-terminal protein methyltransferase 1</fullName>
    </alternativeName>
</protein>
<evidence type="ECO:0000313" key="13">
    <source>
        <dbReference type="Proteomes" id="UP000777438"/>
    </source>
</evidence>
<gene>
    <name evidence="12" type="ORF">B0T10DRAFT_497940</name>
</gene>
<feature type="binding site" evidence="11">
    <location>
        <position position="73"/>
    </location>
    <ligand>
        <name>S-adenosyl-L-methionine</name>
        <dbReference type="ChEBI" id="CHEBI:59789"/>
    </ligand>
</feature>
<evidence type="ECO:0000313" key="12">
    <source>
        <dbReference type="EMBL" id="KAH6876402.1"/>
    </source>
</evidence>
<dbReference type="SUPFAM" id="SSF53335">
    <property type="entry name" value="S-adenosyl-L-methionine-dependent methyltransferases"/>
    <property type="match status" value="1"/>
</dbReference>
<dbReference type="OrthoDB" id="1298661at2759"/>
<sequence>MVTSPATAKADSLIVLDDGKKYWEGVEASVSGMLGGQPSLSRIDLQGSRTFLARLGYGIKSGRKKVSRALEGGAGIGRVTEGLLLPMAERVDVIEPISKFTAALGDKPGVGNVYNVGLEGWQPAEGVQYDLIWVQWCAMYLPDNLLLEFLKRCKAALHPDGLIGFKENIGTVGEDVFDEEDSSVTREGEKFEALFEQAGLRLVRKDLQHGFPLIDGRPLYPVMMYALKP</sequence>
<keyword evidence="3" id="KW-0808">Transferase</keyword>
<reference evidence="12 13" key="1">
    <citation type="journal article" date="2021" name="Nat. Commun.">
        <title>Genetic determinants of endophytism in the Arabidopsis root mycobiome.</title>
        <authorList>
            <person name="Mesny F."/>
            <person name="Miyauchi S."/>
            <person name="Thiergart T."/>
            <person name="Pickel B."/>
            <person name="Atanasova L."/>
            <person name="Karlsson M."/>
            <person name="Huettel B."/>
            <person name="Barry K.W."/>
            <person name="Haridas S."/>
            <person name="Chen C."/>
            <person name="Bauer D."/>
            <person name="Andreopoulos W."/>
            <person name="Pangilinan J."/>
            <person name="LaButti K."/>
            <person name="Riley R."/>
            <person name="Lipzen A."/>
            <person name="Clum A."/>
            <person name="Drula E."/>
            <person name="Henrissat B."/>
            <person name="Kohler A."/>
            <person name="Grigoriev I.V."/>
            <person name="Martin F.M."/>
            <person name="Hacquard S."/>
        </authorList>
    </citation>
    <scope>NUCLEOTIDE SEQUENCE [LARGE SCALE GENOMIC DNA]</scope>
    <source>
        <strain evidence="12 13">MPI-CAGE-CH-0241</strain>
    </source>
</reference>
<dbReference type="AlphaFoldDB" id="A0A9P8VUA7"/>
<organism evidence="12 13">
    <name type="scientific">Thelonectria olida</name>
    <dbReference type="NCBI Taxonomy" id="1576542"/>
    <lineage>
        <taxon>Eukaryota</taxon>
        <taxon>Fungi</taxon>
        <taxon>Dikarya</taxon>
        <taxon>Ascomycota</taxon>
        <taxon>Pezizomycotina</taxon>
        <taxon>Sordariomycetes</taxon>
        <taxon>Hypocreomycetidae</taxon>
        <taxon>Hypocreales</taxon>
        <taxon>Nectriaceae</taxon>
        <taxon>Thelonectria</taxon>
    </lineage>
</organism>
<dbReference type="PIRSF" id="PIRSF016958">
    <property type="entry name" value="DUF858_MeTrfase_lik"/>
    <property type="match status" value="1"/>
</dbReference>
<dbReference type="EMBL" id="JAGPYM010000035">
    <property type="protein sequence ID" value="KAH6876402.1"/>
    <property type="molecule type" value="Genomic_DNA"/>
</dbReference>
<dbReference type="InterPro" id="IPR008576">
    <property type="entry name" value="MeTrfase_NTM1"/>
</dbReference>
<feature type="binding site" evidence="11">
    <location>
        <position position="78"/>
    </location>
    <ligand>
        <name>S-adenosyl-L-methionine</name>
        <dbReference type="ChEBI" id="CHEBI:59789"/>
    </ligand>
</feature>
<evidence type="ECO:0000256" key="1">
    <source>
        <dbReference type="ARBA" id="ARBA00009059"/>
    </source>
</evidence>
<evidence type="ECO:0000256" key="4">
    <source>
        <dbReference type="ARBA" id="ARBA00022691"/>
    </source>
</evidence>
<evidence type="ECO:0000256" key="6">
    <source>
        <dbReference type="ARBA" id="ARBA00039449"/>
    </source>
</evidence>
<evidence type="ECO:0000256" key="2">
    <source>
        <dbReference type="ARBA" id="ARBA00022603"/>
    </source>
</evidence>
<keyword evidence="2" id="KW-0489">Methyltransferase</keyword>
<feature type="binding site" evidence="11">
    <location>
        <position position="135"/>
    </location>
    <ligand>
        <name>S-adenosyl-L-methionine</name>
        <dbReference type="ChEBI" id="CHEBI:59789"/>
    </ligand>
</feature>
<dbReference type="Proteomes" id="UP000777438">
    <property type="component" value="Unassembled WGS sequence"/>
</dbReference>